<evidence type="ECO:0000256" key="4">
    <source>
        <dbReference type="ARBA" id="ARBA00022741"/>
    </source>
</evidence>
<organism evidence="10 11">
    <name type="scientific">Methanothrix soehngenii (strain ATCC 5969 / DSM 3671 / JCM 10134 / NBRC 103675 / OCM 69 / GP-6)</name>
    <name type="common">Methanosaeta concilii</name>
    <dbReference type="NCBI Taxonomy" id="990316"/>
    <lineage>
        <taxon>Archaea</taxon>
        <taxon>Methanobacteriati</taxon>
        <taxon>Methanobacteriota</taxon>
        <taxon>Stenosarchaea group</taxon>
        <taxon>Methanomicrobia</taxon>
        <taxon>Methanotrichales</taxon>
        <taxon>Methanotrichaceae</taxon>
        <taxon>Methanothrix</taxon>
    </lineage>
</organism>
<dbReference type="FunFam" id="3.40.50.300:FF:000589">
    <property type="entry name" value="ABC transporter, ATP-binding subunit"/>
    <property type="match status" value="1"/>
</dbReference>
<dbReference type="GeneID" id="10461695"/>
<keyword evidence="11" id="KW-1185">Reference proteome</keyword>
<evidence type="ECO:0000256" key="2">
    <source>
        <dbReference type="ARBA" id="ARBA00022448"/>
    </source>
</evidence>
<dbReference type="Pfam" id="PF13732">
    <property type="entry name" value="DrrA1-3_C"/>
    <property type="match status" value="1"/>
</dbReference>
<dbReference type="SMART" id="SM00382">
    <property type="entry name" value="AAA"/>
    <property type="match status" value="1"/>
</dbReference>
<dbReference type="RefSeq" id="WP_013719787.1">
    <property type="nucleotide sequence ID" value="NC_015416.1"/>
</dbReference>
<keyword evidence="5 10" id="KW-0067">ATP-binding</keyword>
<dbReference type="InterPro" id="IPR017871">
    <property type="entry name" value="ABC_transporter-like_CS"/>
</dbReference>
<dbReference type="HOGENOM" id="CLU_000604_1_2_2"/>
<dbReference type="NCBIfam" id="TIGR01188">
    <property type="entry name" value="drrA"/>
    <property type="match status" value="1"/>
</dbReference>
<dbReference type="GO" id="GO:0043215">
    <property type="term" value="P:daunorubicin transport"/>
    <property type="evidence" value="ECO:0007669"/>
    <property type="project" value="InterPro"/>
</dbReference>
<gene>
    <name evidence="10" type="primary">drrA</name>
    <name evidence="10" type="ordered locus">MCON_2250</name>
</gene>
<dbReference type="GO" id="GO:0016887">
    <property type="term" value="F:ATP hydrolysis activity"/>
    <property type="evidence" value="ECO:0007669"/>
    <property type="project" value="InterPro"/>
</dbReference>
<dbReference type="SUPFAM" id="SSF52540">
    <property type="entry name" value="P-loop containing nucleoside triphosphate hydrolases"/>
    <property type="match status" value="1"/>
</dbReference>
<evidence type="ECO:0000256" key="3">
    <source>
        <dbReference type="ARBA" id="ARBA00022475"/>
    </source>
</evidence>
<dbReference type="InterPro" id="IPR003593">
    <property type="entry name" value="AAA+_ATPase"/>
</dbReference>
<dbReference type="InParanoid" id="F4BXZ7"/>
<keyword evidence="6" id="KW-1278">Translocase</keyword>
<accession>F4BXZ7</accession>
<dbReference type="PROSITE" id="PS50893">
    <property type="entry name" value="ABC_TRANSPORTER_2"/>
    <property type="match status" value="1"/>
</dbReference>
<dbReference type="InterPro" id="IPR005894">
    <property type="entry name" value="DrrA"/>
</dbReference>
<evidence type="ECO:0000256" key="6">
    <source>
        <dbReference type="ARBA" id="ARBA00022967"/>
    </source>
</evidence>
<keyword evidence="2" id="KW-0813">Transport</keyword>
<dbReference type="GO" id="GO:0005524">
    <property type="term" value="F:ATP binding"/>
    <property type="evidence" value="ECO:0007669"/>
    <property type="project" value="UniProtKB-KW"/>
</dbReference>
<feature type="domain" description="ABC transporter" evidence="9">
    <location>
        <begin position="25"/>
        <end position="256"/>
    </location>
</feature>
<evidence type="ECO:0000256" key="7">
    <source>
        <dbReference type="ARBA" id="ARBA00023136"/>
    </source>
</evidence>
<dbReference type="Gene3D" id="3.40.50.300">
    <property type="entry name" value="P-loop containing nucleotide triphosphate hydrolases"/>
    <property type="match status" value="1"/>
</dbReference>
<dbReference type="Pfam" id="PF00005">
    <property type="entry name" value="ABC_tran"/>
    <property type="match status" value="1"/>
</dbReference>
<evidence type="ECO:0000256" key="1">
    <source>
        <dbReference type="ARBA" id="ARBA00004413"/>
    </source>
</evidence>
<protein>
    <submittedName>
        <fullName evidence="10">Daunorubicin resistance ABC transporter, ATP-binding protein</fullName>
    </submittedName>
</protein>
<dbReference type="GO" id="GO:1900753">
    <property type="term" value="P:doxorubicin transport"/>
    <property type="evidence" value="ECO:0007669"/>
    <property type="project" value="InterPro"/>
</dbReference>
<proteinExistence type="inferred from homology"/>
<dbReference type="PANTHER" id="PTHR43582">
    <property type="entry name" value="LINEARMYCIN RESISTANCE ATP-BINDING PROTEIN LNRL"/>
    <property type="match status" value="1"/>
</dbReference>
<dbReference type="EMBL" id="CP002565">
    <property type="protein sequence ID" value="AEB68749.1"/>
    <property type="molecule type" value="Genomic_DNA"/>
</dbReference>
<evidence type="ECO:0000256" key="5">
    <source>
        <dbReference type="ARBA" id="ARBA00022840"/>
    </source>
</evidence>
<evidence type="ECO:0000259" key="9">
    <source>
        <dbReference type="PROSITE" id="PS50893"/>
    </source>
</evidence>
<dbReference type="InterPro" id="IPR027417">
    <property type="entry name" value="P-loop_NTPase"/>
</dbReference>
<dbReference type="InterPro" id="IPR003439">
    <property type="entry name" value="ABC_transporter-like_ATP-bd"/>
</dbReference>
<evidence type="ECO:0000256" key="8">
    <source>
        <dbReference type="ARBA" id="ARBA00049985"/>
    </source>
</evidence>
<sequence>MMGKELAKDINLGDMPTKAADDAAISVRGLTKRFGETIAVDNIDLQIRKGELFGLLGANGAGKSTIIKMLTTMLTPTSGEARVWGYDIVRERNEVRSSIGVVFQDPALDGMLTGRENLDFHGRMYGMNAALRKARIADVLELVDLKEKADTKMQDYSGGMKRRLEIARGLMHRPHVLFLDEPTIGLDAQTRRYIWEYIGRMNKEMNVTMILTTHYMEEADYLCDRVAIMDSGRIVALDRPESLKDTIGSDTITLMTDSGGDALVRSLQSFSWIKSISSDNGSIKLHVDHAQSRIAEVVLEASRNNAVITSVGLHKPTLEDVFIKYTGKKIKENGGKDRGADIALPRGGR</sequence>
<dbReference type="KEGG" id="mcj:MCON_2250"/>
<dbReference type="InterPro" id="IPR025302">
    <property type="entry name" value="DrrA1/2-like_C"/>
</dbReference>
<comment type="subcellular location">
    <subcellularLocation>
        <location evidence="1">Cell membrane</location>
        <topology evidence="1">Peripheral membrane protein</topology>
        <orientation evidence="1">Cytoplasmic side</orientation>
    </subcellularLocation>
</comment>
<reference evidence="10 11" key="1">
    <citation type="journal article" date="2011" name="J. Bacteriol.">
        <title>Complete genome sequence of Methanosaeta concilii, a specialist in aceticlastic methanogenesis.</title>
        <authorList>
            <person name="Barber R.D."/>
            <person name="Zhang L."/>
            <person name="Harnack M."/>
            <person name="Olson M.V."/>
            <person name="Kaul R."/>
            <person name="Ingram-Smith C."/>
            <person name="Smith K.S."/>
        </authorList>
    </citation>
    <scope>NUCLEOTIDE SEQUENCE [LARGE SCALE GENOMIC DNA]</scope>
    <source>
        <strain evidence="11">ATCC 5969 / DSM 3671 / JCM 10134 / NBRC 103675 / OCM 69 / GP-6</strain>
    </source>
</reference>
<dbReference type="Proteomes" id="UP000007807">
    <property type="component" value="Chromosome"/>
</dbReference>
<dbReference type="PROSITE" id="PS00211">
    <property type="entry name" value="ABC_TRANSPORTER_1"/>
    <property type="match status" value="1"/>
</dbReference>
<dbReference type="GO" id="GO:0005886">
    <property type="term" value="C:plasma membrane"/>
    <property type="evidence" value="ECO:0007669"/>
    <property type="project" value="UniProtKB-SubCell"/>
</dbReference>
<dbReference type="PANTHER" id="PTHR43582:SF2">
    <property type="entry name" value="LINEARMYCIN RESISTANCE ATP-BINDING PROTEIN LNRL"/>
    <property type="match status" value="1"/>
</dbReference>
<dbReference type="AlphaFoldDB" id="F4BXZ7"/>
<evidence type="ECO:0000313" key="10">
    <source>
        <dbReference type="EMBL" id="AEB68749.1"/>
    </source>
</evidence>
<keyword evidence="7" id="KW-0472">Membrane</keyword>
<keyword evidence="4" id="KW-0547">Nucleotide-binding</keyword>
<dbReference type="STRING" id="990316.MCON_2250"/>
<evidence type="ECO:0000313" key="11">
    <source>
        <dbReference type="Proteomes" id="UP000007807"/>
    </source>
</evidence>
<dbReference type="FunCoup" id="F4BXZ7">
    <property type="interactions" value="16"/>
</dbReference>
<name>F4BXZ7_METSG</name>
<comment type="similarity">
    <text evidence="8">Belongs to the ABC transporter superfamily. Drug exporter-1 (DrugE1) (TC 3.A.1.105) family.</text>
</comment>
<keyword evidence="3" id="KW-1003">Cell membrane</keyword>